<evidence type="ECO:0000256" key="4">
    <source>
        <dbReference type="ARBA" id="ARBA00022833"/>
    </source>
</evidence>
<organism evidence="6">
    <name type="scientific">Amphimedon queenslandica</name>
    <name type="common">Sponge</name>
    <dbReference type="NCBI Taxonomy" id="400682"/>
    <lineage>
        <taxon>Eukaryota</taxon>
        <taxon>Metazoa</taxon>
        <taxon>Porifera</taxon>
        <taxon>Demospongiae</taxon>
        <taxon>Heteroscleromorpha</taxon>
        <taxon>Haplosclerida</taxon>
        <taxon>Niphatidae</taxon>
        <taxon>Amphimedon</taxon>
    </lineage>
</organism>
<dbReference type="GO" id="GO:0005634">
    <property type="term" value="C:nucleus"/>
    <property type="evidence" value="ECO:0007669"/>
    <property type="project" value="UniProtKB-SubCell"/>
</dbReference>
<dbReference type="AlphaFoldDB" id="A0A1X7VRY8"/>
<sequence length="127" mass="14351">MLHQELKKLTHIALTTDIWSSYQELTTIVSHWGSPEISCCVTDNASNRNCGIELMGWNHLLCFAHTLNLVVRDSLGAEPGLSVIKQKCKAIVAHFHRRTKSSEKLLEYSTTDKHARAQDHPRCSNQV</sequence>
<comment type="subcellular location">
    <subcellularLocation>
        <location evidence="1">Nucleus</location>
    </subcellularLocation>
</comment>
<reference evidence="6" key="1">
    <citation type="submission" date="2017-05" db="UniProtKB">
        <authorList>
            <consortium name="EnsemblMetazoa"/>
        </authorList>
    </citation>
    <scope>IDENTIFICATION</scope>
</reference>
<evidence type="ECO:0000256" key="2">
    <source>
        <dbReference type="ARBA" id="ARBA00022723"/>
    </source>
</evidence>
<dbReference type="PANTHER" id="PTHR46481:SF10">
    <property type="entry name" value="ZINC FINGER BED DOMAIN-CONTAINING PROTEIN 39"/>
    <property type="match status" value="1"/>
</dbReference>
<dbReference type="GO" id="GO:0008270">
    <property type="term" value="F:zinc ion binding"/>
    <property type="evidence" value="ECO:0007669"/>
    <property type="project" value="UniProtKB-KW"/>
</dbReference>
<evidence type="ECO:0000256" key="5">
    <source>
        <dbReference type="ARBA" id="ARBA00023242"/>
    </source>
</evidence>
<keyword evidence="2" id="KW-0479">Metal-binding</keyword>
<keyword evidence="4" id="KW-0862">Zinc</keyword>
<accession>A0A1X7VRY8</accession>
<dbReference type="EnsemblMetazoa" id="Aqu2.1.43131_001">
    <property type="protein sequence ID" value="Aqu2.1.43131_001"/>
    <property type="gene ID" value="Aqu2.1.43131"/>
</dbReference>
<evidence type="ECO:0000313" key="6">
    <source>
        <dbReference type="EnsemblMetazoa" id="Aqu2.1.43131_001"/>
    </source>
</evidence>
<keyword evidence="5" id="KW-0539">Nucleus</keyword>
<dbReference type="InParanoid" id="A0A1X7VRY8"/>
<protein>
    <submittedName>
        <fullName evidence="6">Uncharacterized protein</fullName>
    </submittedName>
</protein>
<evidence type="ECO:0000256" key="1">
    <source>
        <dbReference type="ARBA" id="ARBA00004123"/>
    </source>
</evidence>
<dbReference type="SUPFAM" id="SSF53098">
    <property type="entry name" value="Ribonuclease H-like"/>
    <property type="match status" value="1"/>
</dbReference>
<evidence type="ECO:0000256" key="3">
    <source>
        <dbReference type="ARBA" id="ARBA00022771"/>
    </source>
</evidence>
<keyword evidence="3" id="KW-0863">Zinc-finger</keyword>
<dbReference type="InterPro" id="IPR052035">
    <property type="entry name" value="ZnF_BED_domain_contain"/>
</dbReference>
<name>A0A1X7VRY8_AMPQE</name>
<dbReference type="InterPro" id="IPR012337">
    <property type="entry name" value="RNaseH-like_sf"/>
</dbReference>
<proteinExistence type="predicted"/>
<dbReference type="PANTHER" id="PTHR46481">
    <property type="entry name" value="ZINC FINGER BED DOMAIN-CONTAINING PROTEIN 4"/>
    <property type="match status" value="1"/>
</dbReference>